<gene>
    <name evidence="1" type="ORF">PPRIM_AZ9-3.1.T2610007</name>
</gene>
<evidence type="ECO:0000313" key="2">
    <source>
        <dbReference type="Proteomes" id="UP000688137"/>
    </source>
</evidence>
<dbReference type="Proteomes" id="UP000688137">
    <property type="component" value="Unassembled WGS sequence"/>
</dbReference>
<name>A0A8S1QWJ1_PARPR</name>
<organism evidence="1 2">
    <name type="scientific">Paramecium primaurelia</name>
    <dbReference type="NCBI Taxonomy" id="5886"/>
    <lineage>
        <taxon>Eukaryota</taxon>
        <taxon>Sar</taxon>
        <taxon>Alveolata</taxon>
        <taxon>Ciliophora</taxon>
        <taxon>Intramacronucleata</taxon>
        <taxon>Oligohymenophorea</taxon>
        <taxon>Peniculida</taxon>
        <taxon>Parameciidae</taxon>
        <taxon>Paramecium</taxon>
    </lineage>
</organism>
<proteinExistence type="predicted"/>
<sequence length="128" mass="15606">MMYQRQIQIQTQSYQVEQLQDQVQIQYYFFEDFQNFDQPPLFIINSIFLNTLKMIQITKLQLFIEIKQFLNQICQIYFTIIYNIKLQRSKILIINNKGEIESEGNYLTITISYSKFQIFKFISLKQFI</sequence>
<dbReference type="AlphaFoldDB" id="A0A8S1QWJ1"/>
<dbReference type="EMBL" id="CAJJDM010000270">
    <property type="protein sequence ID" value="CAD8118780.1"/>
    <property type="molecule type" value="Genomic_DNA"/>
</dbReference>
<accession>A0A8S1QWJ1</accession>
<protein>
    <submittedName>
        <fullName evidence="1">Uncharacterized protein</fullName>
    </submittedName>
</protein>
<reference evidence="1" key="1">
    <citation type="submission" date="2021-01" db="EMBL/GenBank/DDBJ databases">
        <authorList>
            <consortium name="Genoscope - CEA"/>
            <person name="William W."/>
        </authorList>
    </citation>
    <scope>NUCLEOTIDE SEQUENCE</scope>
</reference>
<comment type="caution">
    <text evidence="1">The sequence shown here is derived from an EMBL/GenBank/DDBJ whole genome shotgun (WGS) entry which is preliminary data.</text>
</comment>
<keyword evidence="2" id="KW-1185">Reference proteome</keyword>
<evidence type="ECO:0000313" key="1">
    <source>
        <dbReference type="EMBL" id="CAD8118780.1"/>
    </source>
</evidence>